<sequence>MERERIVSVGSTSQLMDRTGWPVIGTKDLGIKGSQALDARNPTSTSFPRGVRWLDAWMPGRVNGAE</sequence>
<evidence type="ECO:0000313" key="2">
    <source>
        <dbReference type="Proteomes" id="UP000826195"/>
    </source>
</evidence>
<comment type="caution">
    <text evidence="1">The sequence shown here is derived from an EMBL/GenBank/DDBJ whole genome shotgun (WGS) entry which is preliminary data.</text>
</comment>
<protein>
    <submittedName>
        <fullName evidence="1">Uncharacterized protein</fullName>
    </submittedName>
</protein>
<accession>A0AAV7J355</accession>
<evidence type="ECO:0000313" key="1">
    <source>
        <dbReference type="EMBL" id="KAH0567305.1"/>
    </source>
</evidence>
<name>A0AAV7J355_COTGL</name>
<keyword evidence="2" id="KW-1185">Reference proteome</keyword>
<organism evidence="1 2">
    <name type="scientific">Cotesia glomerata</name>
    <name type="common">Lepidopteran parasitic wasp</name>
    <name type="synonym">Apanteles glomeratus</name>
    <dbReference type="NCBI Taxonomy" id="32391"/>
    <lineage>
        <taxon>Eukaryota</taxon>
        <taxon>Metazoa</taxon>
        <taxon>Ecdysozoa</taxon>
        <taxon>Arthropoda</taxon>
        <taxon>Hexapoda</taxon>
        <taxon>Insecta</taxon>
        <taxon>Pterygota</taxon>
        <taxon>Neoptera</taxon>
        <taxon>Endopterygota</taxon>
        <taxon>Hymenoptera</taxon>
        <taxon>Apocrita</taxon>
        <taxon>Ichneumonoidea</taxon>
        <taxon>Braconidae</taxon>
        <taxon>Microgastrinae</taxon>
        <taxon>Cotesia</taxon>
    </lineage>
</organism>
<dbReference type="EMBL" id="JAHXZJ010000001">
    <property type="protein sequence ID" value="KAH0567305.1"/>
    <property type="molecule type" value="Genomic_DNA"/>
</dbReference>
<gene>
    <name evidence="1" type="ORF">KQX54_008260</name>
</gene>
<reference evidence="1 2" key="1">
    <citation type="journal article" date="2021" name="J. Hered.">
        <title>A chromosome-level genome assembly of the parasitoid wasp, Cotesia glomerata (Hymenoptera: Braconidae).</title>
        <authorList>
            <person name="Pinto B.J."/>
            <person name="Weis J.J."/>
            <person name="Gamble T."/>
            <person name="Ode P.J."/>
            <person name="Paul R."/>
            <person name="Zaspel J.M."/>
        </authorList>
    </citation>
    <scope>NUCLEOTIDE SEQUENCE [LARGE SCALE GENOMIC DNA]</scope>
    <source>
        <strain evidence="1">CgM1</strain>
    </source>
</reference>
<proteinExistence type="predicted"/>
<dbReference type="AlphaFoldDB" id="A0AAV7J355"/>
<dbReference type="Proteomes" id="UP000826195">
    <property type="component" value="Unassembled WGS sequence"/>
</dbReference>